<keyword evidence="1" id="KW-0862">Zinc</keyword>
<feature type="region of interest" description="Disordered" evidence="2">
    <location>
        <begin position="449"/>
        <end position="474"/>
    </location>
</feature>
<evidence type="ECO:0000313" key="4">
    <source>
        <dbReference type="EMBL" id="KAK1696553.1"/>
    </source>
</evidence>
<feature type="region of interest" description="Disordered" evidence="2">
    <location>
        <begin position="1"/>
        <end position="21"/>
    </location>
</feature>
<dbReference type="PROSITE" id="PS50158">
    <property type="entry name" value="ZF_CCHC"/>
    <property type="match status" value="1"/>
</dbReference>
<reference evidence="4" key="1">
    <citation type="submission" date="2023-07" db="EMBL/GenBank/DDBJ databases">
        <title>A chromosome-level genome assembly of Lolium multiflorum.</title>
        <authorList>
            <person name="Chen Y."/>
            <person name="Copetti D."/>
            <person name="Kolliker R."/>
            <person name="Studer B."/>
        </authorList>
    </citation>
    <scope>NUCLEOTIDE SEQUENCE</scope>
    <source>
        <strain evidence="4">02402/16</strain>
        <tissue evidence="4">Leaf</tissue>
    </source>
</reference>
<feature type="compositionally biased region" description="Acidic residues" evidence="2">
    <location>
        <begin position="1"/>
        <end position="12"/>
    </location>
</feature>
<dbReference type="PANTHER" id="PTHR33170:SF48">
    <property type="entry name" value="CCHC-TYPE DOMAIN-CONTAINING PROTEIN"/>
    <property type="match status" value="1"/>
</dbReference>
<dbReference type="InterPro" id="IPR036875">
    <property type="entry name" value="Znf_CCHC_sf"/>
</dbReference>
<sequence length="625" mass="69714">MEEETGEEDLEGEGVITGIDSSSTTTNFSRILSSNNPFNRIQVNIHSFLHNLMVLHLVGCPLPGLSKLGPYPQFPPQQFGYQSNQWIAQNNDELPQNSQSQEGDSAAKAKSGMVKQMQKKKAGGSGEAQVIPNQMSYVDTICLGCGEPGHFKQSCDKKAFCFICKATNHAVEGCPVIKRPPQVAKYIGSAANGLGFFHIEIPEVVVNPVTTTKNCGLVLIEEGNITKAELAKEFAGIYRTNWPWQIRELTQWSYLVKFPPHLPVDQVIGYPRFGLTKPGVWVKVEAWDDDPDPVAVILFHFQGKFHRFLFEVEGEPAMGVADDPPPPQPPPPSMVMMRMGMSSGSVVRRLVTDDEEVKEYVSGAEVYDLLLKNGCVGEDGRFIWRSGSSLSGETLGEEIQNFMLDDQENLACNQEIDLDSMEISEGDMELALPEDILPSFEKTDKELVETEQQGKTKKKKAWGPVQATRQSSRVDRSMNVMKKAIEYEKKNNLEEPNKKMKGIMHSNAFKLLDDDYLENLARNVGIDISAVSASDEKEENLVVLSSCHESSIASNMSVLVDLEIPREYNTHGSLCVPLSPSKGNYMTPPSTSNRPYKENYDDEGEKWIEVIRKSRGKHPRKRMQC</sequence>
<dbReference type="GO" id="GO:0008270">
    <property type="term" value="F:zinc ion binding"/>
    <property type="evidence" value="ECO:0007669"/>
    <property type="project" value="UniProtKB-KW"/>
</dbReference>
<organism evidence="4 5">
    <name type="scientific">Lolium multiflorum</name>
    <name type="common">Italian ryegrass</name>
    <name type="synonym">Lolium perenne subsp. multiflorum</name>
    <dbReference type="NCBI Taxonomy" id="4521"/>
    <lineage>
        <taxon>Eukaryota</taxon>
        <taxon>Viridiplantae</taxon>
        <taxon>Streptophyta</taxon>
        <taxon>Embryophyta</taxon>
        <taxon>Tracheophyta</taxon>
        <taxon>Spermatophyta</taxon>
        <taxon>Magnoliopsida</taxon>
        <taxon>Liliopsida</taxon>
        <taxon>Poales</taxon>
        <taxon>Poaceae</taxon>
        <taxon>BOP clade</taxon>
        <taxon>Pooideae</taxon>
        <taxon>Poodae</taxon>
        <taxon>Poeae</taxon>
        <taxon>Poeae Chloroplast Group 2 (Poeae type)</taxon>
        <taxon>Loliodinae</taxon>
        <taxon>Loliinae</taxon>
        <taxon>Lolium</taxon>
    </lineage>
</organism>
<feature type="domain" description="CCHC-type" evidence="3">
    <location>
        <begin position="142"/>
        <end position="157"/>
    </location>
</feature>
<dbReference type="InterPro" id="IPR001878">
    <property type="entry name" value="Znf_CCHC"/>
</dbReference>
<accession>A0AAD8U2L9</accession>
<dbReference type="PANTHER" id="PTHR33170">
    <property type="entry name" value="DUF4283 DOMAIN-CONTAINING PROTEIN-RELATED"/>
    <property type="match status" value="1"/>
</dbReference>
<keyword evidence="5" id="KW-1185">Reference proteome</keyword>
<dbReference type="EMBL" id="JAUUTY010000001">
    <property type="protein sequence ID" value="KAK1696553.1"/>
    <property type="molecule type" value="Genomic_DNA"/>
</dbReference>
<evidence type="ECO:0000313" key="5">
    <source>
        <dbReference type="Proteomes" id="UP001231189"/>
    </source>
</evidence>
<dbReference type="AlphaFoldDB" id="A0AAD8U2L9"/>
<feature type="compositionally biased region" description="Polar residues" evidence="2">
    <location>
        <begin position="94"/>
        <end position="103"/>
    </location>
</feature>
<name>A0AAD8U2L9_LOLMU</name>
<keyword evidence="1" id="KW-0863">Zinc-finger</keyword>
<dbReference type="Proteomes" id="UP001231189">
    <property type="component" value="Unassembled WGS sequence"/>
</dbReference>
<evidence type="ECO:0000256" key="2">
    <source>
        <dbReference type="SAM" id="MobiDB-lite"/>
    </source>
</evidence>
<feature type="region of interest" description="Disordered" evidence="2">
    <location>
        <begin position="94"/>
        <end position="127"/>
    </location>
</feature>
<keyword evidence="1" id="KW-0479">Metal-binding</keyword>
<dbReference type="SMART" id="SM00343">
    <property type="entry name" value="ZnF_C2HC"/>
    <property type="match status" value="2"/>
</dbReference>
<evidence type="ECO:0000259" key="3">
    <source>
        <dbReference type="PROSITE" id="PS50158"/>
    </source>
</evidence>
<dbReference type="SUPFAM" id="SSF57756">
    <property type="entry name" value="Retrovirus zinc finger-like domains"/>
    <property type="match status" value="1"/>
</dbReference>
<comment type="caution">
    <text evidence="4">The sequence shown here is derived from an EMBL/GenBank/DDBJ whole genome shotgun (WGS) entry which is preliminary data.</text>
</comment>
<evidence type="ECO:0000256" key="1">
    <source>
        <dbReference type="PROSITE-ProRule" id="PRU00047"/>
    </source>
</evidence>
<protein>
    <recommendedName>
        <fullName evidence="3">CCHC-type domain-containing protein</fullName>
    </recommendedName>
</protein>
<proteinExistence type="predicted"/>
<dbReference type="Gene3D" id="4.10.60.10">
    <property type="entry name" value="Zinc finger, CCHC-type"/>
    <property type="match status" value="1"/>
</dbReference>
<gene>
    <name evidence="4" type="ORF">QYE76_013250</name>
</gene>
<dbReference type="GO" id="GO:0003676">
    <property type="term" value="F:nucleic acid binding"/>
    <property type="evidence" value="ECO:0007669"/>
    <property type="project" value="InterPro"/>
</dbReference>